<reference evidence="2 3" key="1">
    <citation type="submission" date="2018-06" db="EMBL/GenBank/DDBJ databases">
        <title>Genomic Encyclopedia of Type Strains, Phase IV (KMG-IV): sequencing the most valuable type-strain genomes for metagenomic binning, comparative biology and taxonomic classification.</title>
        <authorList>
            <person name="Goeker M."/>
        </authorList>
    </citation>
    <scope>NUCLEOTIDE SEQUENCE [LARGE SCALE GENOMIC DNA]</scope>
    <source>
        <strain evidence="2 3">DSM 25520</strain>
    </source>
</reference>
<feature type="region of interest" description="Disordered" evidence="1">
    <location>
        <begin position="1"/>
        <end position="65"/>
    </location>
</feature>
<proteinExistence type="predicted"/>
<organism evidence="2 3">
    <name type="scientific">Eoetvoesiella caeni</name>
    <dbReference type="NCBI Taxonomy" id="645616"/>
    <lineage>
        <taxon>Bacteria</taxon>
        <taxon>Pseudomonadati</taxon>
        <taxon>Pseudomonadota</taxon>
        <taxon>Betaproteobacteria</taxon>
        <taxon>Burkholderiales</taxon>
        <taxon>Alcaligenaceae</taxon>
        <taxon>Eoetvoesiella</taxon>
    </lineage>
</organism>
<dbReference type="RefSeq" id="WP_113931291.1">
    <property type="nucleotide sequence ID" value="NZ_JACCEU010000001.1"/>
</dbReference>
<evidence type="ECO:0000256" key="1">
    <source>
        <dbReference type="SAM" id="MobiDB-lite"/>
    </source>
</evidence>
<protein>
    <submittedName>
        <fullName evidence="2">Uncharacterized protein</fullName>
    </submittedName>
</protein>
<dbReference type="AlphaFoldDB" id="A0A366HM02"/>
<name>A0A366HM02_9BURK</name>
<keyword evidence="3" id="KW-1185">Reference proteome</keyword>
<dbReference type="EMBL" id="QNRQ01000001">
    <property type="protein sequence ID" value="RBP42975.1"/>
    <property type="molecule type" value="Genomic_DNA"/>
</dbReference>
<accession>A0A366HM02</accession>
<dbReference type="OrthoDB" id="8689870at2"/>
<feature type="compositionally biased region" description="Basic and acidic residues" evidence="1">
    <location>
        <begin position="19"/>
        <end position="35"/>
    </location>
</feature>
<comment type="caution">
    <text evidence="2">The sequence shown here is derived from an EMBL/GenBank/DDBJ whole genome shotgun (WGS) entry which is preliminary data.</text>
</comment>
<evidence type="ECO:0000313" key="3">
    <source>
        <dbReference type="Proteomes" id="UP000253628"/>
    </source>
</evidence>
<evidence type="ECO:0000313" key="2">
    <source>
        <dbReference type="EMBL" id="RBP42975.1"/>
    </source>
</evidence>
<sequence length="65" mass="7013">MTQAKIEPGRTNLSPAGKPKGDGGERKSDKEKDWLPELGLKSPAKEKGKQTDASPLDPGIDLRKD</sequence>
<dbReference type="Proteomes" id="UP000253628">
    <property type="component" value="Unassembled WGS sequence"/>
</dbReference>
<gene>
    <name evidence="2" type="ORF">DFR37_101100</name>
</gene>